<comment type="caution">
    <text evidence="2">The sequence shown here is derived from an EMBL/GenBank/DDBJ whole genome shotgun (WGS) entry which is preliminary data.</text>
</comment>
<organism evidence="2 3">
    <name type="scientific">Xylanibacter rarus</name>
    <dbReference type="NCBI Taxonomy" id="1676614"/>
    <lineage>
        <taxon>Bacteria</taxon>
        <taxon>Pseudomonadati</taxon>
        <taxon>Bacteroidota</taxon>
        <taxon>Bacteroidia</taxon>
        <taxon>Bacteroidales</taxon>
        <taxon>Prevotellaceae</taxon>
        <taxon>Xylanibacter</taxon>
    </lineage>
</organism>
<dbReference type="AlphaFoldDB" id="A0A8E1UQ10"/>
<evidence type="ECO:0000256" key="1">
    <source>
        <dbReference type="SAM" id="SignalP"/>
    </source>
</evidence>
<sequence>MKKPLLLLAIVLATFAESAWADKNFKTSAELTSGVAISPCGQYLVGAYPSYLVGETYTVSYLYDNLFGE</sequence>
<dbReference type="RefSeq" id="WP_147630826.1">
    <property type="nucleotide sequence ID" value="NZ_LFQU01000015.1"/>
</dbReference>
<proteinExistence type="predicted"/>
<dbReference type="EMBL" id="LFQU01000015">
    <property type="protein sequence ID" value="KOO68315.1"/>
    <property type="molecule type" value="Genomic_DNA"/>
</dbReference>
<reference evidence="2 3" key="1">
    <citation type="submission" date="2015-06" db="EMBL/GenBank/DDBJ databases">
        <title>Prevotella sp. 109, sp. nov., a novel member of the family Prevotellaceae isolated from human faeces.</title>
        <authorList>
            <person name="Shkoporov A.N."/>
            <person name="Chaplin A.V."/>
            <person name="Kafarskaia L.I."/>
            <person name="Efimov B.A."/>
        </authorList>
    </citation>
    <scope>NUCLEOTIDE SEQUENCE [LARGE SCALE GENOMIC DNA]</scope>
    <source>
        <strain evidence="2 3">109</strain>
    </source>
</reference>
<name>A0A8E1UQ10_9BACT</name>
<accession>A0A8E1UQ10</accession>
<protein>
    <submittedName>
        <fullName evidence="2">Uncharacterized protein</fullName>
    </submittedName>
</protein>
<feature type="signal peptide" evidence="1">
    <location>
        <begin position="1"/>
        <end position="21"/>
    </location>
</feature>
<evidence type="ECO:0000313" key="3">
    <source>
        <dbReference type="Proteomes" id="UP000036951"/>
    </source>
</evidence>
<dbReference type="Proteomes" id="UP000036951">
    <property type="component" value="Unassembled WGS sequence"/>
</dbReference>
<evidence type="ECO:0000313" key="2">
    <source>
        <dbReference type="EMBL" id="KOO68315.1"/>
    </source>
</evidence>
<keyword evidence="1" id="KW-0732">Signal</keyword>
<keyword evidence="3" id="KW-1185">Reference proteome</keyword>
<gene>
    <name evidence="2" type="ORF">ACU52_08725</name>
</gene>
<feature type="chain" id="PRO_5034788071" evidence="1">
    <location>
        <begin position="22"/>
        <end position="69"/>
    </location>
</feature>